<protein>
    <submittedName>
        <fullName evidence="3">Uncharacterized protein</fullName>
    </submittedName>
</protein>
<reference evidence="3" key="1">
    <citation type="submission" date="2022-11" db="UniProtKB">
        <authorList>
            <consortium name="WormBaseParasite"/>
        </authorList>
    </citation>
    <scope>IDENTIFICATION</scope>
</reference>
<feature type="region of interest" description="Disordered" evidence="1">
    <location>
        <begin position="323"/>
        <end position="365"/>
    </location>
</feature>
<accession>A0A915E4X8</accession>
<organism evidence="2 3">
    <name type="scientific">Ditylenchus dipsaci</name>
    <dbReference type="NCBI Taxonomy" id="166011"/>
    <lineage>
        <taxon>Eukaryota</taxon>
        <taxon>Metazoa</taxon>
        <taxon>Ecdysozoa</taxon>
        <taxon>Nematoda</taxon>
        <taxon>Chromadorea</taxon>
        <taxon>Rhabditida</taxon>
        <taxon>Tylenchina</taxon>
        <taxon>Tylenchomorpha</taxon>
        <taxon>Sphaerularioidea</taxon>
        <taxon>Anguinidae</taxon>
        <taxon>Anguininae</taxon>
        <taxon>Ditylenchus</taxon>
    </lineage>
</organism>
<feature type="compositionally biased region" description="Polar residues" evidence="1">
    <location>
        <begin position="149"/>
        <end position="158"/>
    </location>
</feature>
<evidence type="ECO:0000313" key="2">
    <source>
        <dbReference type="Proteomes" id="UP000887574"/>
    </source>
</evidence>
<dbReference type="WBParaSite" id="jg26230">
    <property type="protein sequence ID" value="jg26230"/>
    <property type="gene ID" value="jg26230"/>
</dbReference>
<name>A0A915E4X8_9BILA</name>
<feature type="compositionally biased region" description="Polar residues" evidence="1">
    <location>
        <begin position="29"/>
        <end position="42"/>
    </location>
</feature>
<sequence>MDIKPACRRPLVQLVPRKVPAAKPCNAAPPSTSSSIVSTGHCSSSDNESIEMDCSGGWPSTLSVLETPERRRLRRLRTNNTHNPVIQSLIDEEGNSLLLENTSFMSSPPMRPNMEHVFSPPTLKTPKAVPQRLKNVHISCSPMRSFYCRQSPTQKPRLSSNSGSSSGRVPLGRVNRVLKLPLPQVAAIDADLQHQLQQENLVSSSSSSVEWPREESGYASSSFNTSSRLEDLLSFDHSNGSHVETPSKGLGMDSETSLSEFGGMCSLDMIHHSSSTPLKHSSNLLLSLNDGFIPEQASGPLEASVLDGINPLLDNFFLLPPPVQSSSPAKHPSSHSLKRRLDDNNTHYATTSEWKEQTAKALKSL</sequence>
<keyword evidence="2" id="KW-1185">Reference proteome</keyword>
<feature type="region of interest" description="Disordered" evidence="1">
    <location>
        <begin position="149"/>
        <end position="170"/>
    </location>
</feature>
<dbReference type="AlphaFoldDB" id="A0A915E4X8"/>
<proteinExistence type="predicted"/>
<evidence type="ECO:0000256" key="1">
    <source>
        <dbReference type="SAM" id="MobiDB-lite"/>
    </source>
</evidence>
<feature type="region of interest" description="Disordered" evidence="1">
    <location>
        <begin position="23"/>
        <end position="42"/>
    </location>
</feature>
<evidence type="ECO:0000313" key="3">
    <source>
        <dbReference type="WBParaSite" id="jg26230"/>
    </source>
</evidence>
<dbReference type="Proteomes" id="UP000887574">
    <property type="component" value="Unplaced"/>
</dbReference>